<reference evidence="1 4" key="1">
    <citation type="submission" date="2018-06" db="EMBL/GenBank/DDBJ databases">
        <authorList>
            <consortium name="Pathogen Informatics"/>
            <person name="Doyle S."/>
        </authorList>
    </citation>
    <scope>NUCLEOTIDE SEQUENCE [LARGE SCALE GENOMIC DNA]</scope>
    <source>
        <strain evidence="1 4">NCTC9380</strain>
    </source>
</reference>
<dbReference type="KEGG" id="mhay:VK67_12820"/>
<evidence type="ECO:0000313" key="6">
    <source>
        <dbReference type="Proteomes" id="UP000318394"/>
    </source>
</evidence>
<dbReference type="AlphaFoldDB" id="A0A249A2T2"/>
<gene>
    <name evidence="3" type="ORF">FEA53_07350</name>
    <name evidence="2" type="ORF">FEB89_06905</name>
    <name evidence="1" type="ORF">NCTC9380_01434</name>
</gene>
<keyword evidence="6" id="KW-1185">Reference proteome</keyword>
<dbReference type="KEGG" id="mhaq:WC39_12815"/>
<evidence type="ECO:0000313" key="3">
    <source>
        <dbReference type="EMBL" id="TRB74609.1"/>
    </source>
</evidence>
<evidence type="ECO:0000313" key="1">
    <source>
        <dbReference type="EMBL" id="STY66152.1"/>
    </source>
</evidence>
<dbReference type="Proteomes" id="UP000318394">
    <property type="component" value="Unassembled WGS sequence"/>
</dbReference>
<dbReference type="RefSeq" id="WP_006251485.1">
    <property type="nucleotide sequence ID" value="NZ_CP011098.1"/>
</dbReference>
<protein>
    <submittedName>
        <fullName evidence="3">Uncharacterized protein</fullName>
    </submittedName>
</protein>
<dbReference type="Proteomes" id="UP000254031">
    <property type="component" value="Unassembled WGS sequence"/>
</dbReference>
<accession>A0A249A2T2</accession>
<reference evidence="5 6" key="2">
    <citation type="journal article" date="2019" name="Vet. Microbiol.">
        <title>Genetic characterization of susceptible and multi-drug resistant Mannheimia haemolytica isolated from high-risk stocker calves prior to and after antimicrobial metaphylaxis.</title>
        <authorList>
            <person name="Snyder E.R."/>
            <person name="Alvarez-Narvaez S."/>
            <person name="Credille B.C."/>
        </authorList>
    </citation>
    <scope>NUCLEOTIDE SEQUENCE [LARGE SCALE GENOMIC DNA]</scope>
    <source>
        <strain evidence="3 5">UGA-R5-128-1</strain>
        <strain evidence="2 6">UGA-R7-163-1</strain>
    </source>
</reference>
<evidence type="ECO:0000313" key="2">
    <source>
        <dbReference type="EMBL" id="TRB37669.1"/>
    </source>
</evidence>
<evidence type="ECO:0000313" key="5">
    <source>
        <dbReference type="Proteomes" id="UP000315164"/>
    </source>
</evidence>
<dbReference type="Proteomes" id="UP000315164">
    <property type="component" value="Unassembled WGS sequence"/>
</dbReference>
<dbReference type="GeneID" id="67370219"/>
<evidence type="ECO:0000313" key="4">
    <source>
        <dbReference type="Proteomes" id="UP000254031"/>
    </source>
</evidence>
<organism evidence="3 5">
    <name type="scientific">Mannheimia haemolytica</name>
    <name type="common">Pasteurella haemolytica</name>
    <dbReference type="NCBI Taxonomy" id="75985"/>
    <lineage>
        <taxon>Bacteria</taxon>
        <taxon>Pseudomonadati</taxon>
        <taxon>Pseudomonadota</taxon>
        <taxon>Gammaproteobacteria</taxon>
        <taxon>Pasteurellales</taxon>
        <taxon>Pasteurellaceae</taxon>
        <taxon>Mannheimia</taxon>
    </lineage>
</organism>
<dbReference type="EMBL" id="VAJB01000012">
    <property type="protein sequence ID" value="TRB74609.1"/>
    <property type="molecule type" value="Genomic_DNA"/>
</dbReference>
<name>A0A249A2T2_MANHA</name>
<dbReference type="EMBL" id="VAJI01000011">
    <property type="protein sequence ID" value="TRB37669.1"/>
    <property type="molecule type" value="Genomic_DNA"/>
</dbReference>
<dbReference type="EMBL" id="UGPL01000006">
    <property type="protein sequence ID" value="STY66152.1"/>
    <property type="molecule type" value="Genomic_DNA"/>
</dbReference>
<sequence>MKQLSIRLPDDEFTFIKTFASAHKLTLQNFVMSAIQAKVAEMSAKNKISEESNIHQPLSKDEKIMLNEAKVFYSARSHLKAENVILPSDFMEQIKSGCGAEKMAEMMGYTKEDWESMK</sequence>
<proteinExistence type="predicted"/>